<dbReference type="CDD" id="cd00075">
    <property type="entry name" value="HATPase"/>
    <property type="match status" value="1"/>
</dbReference>
<dbReference type="SUPFAM" id="SSF47384">
    <property type="entry name" value="Homodimeric domain of signal transducing histidine kinase"/>
    <property type="match status" value="1"/>
</dbReference>
<evidence type="ECO:0000256" key="1">
    <source>
        <dbReference type="ARBA" id="ARBA00000085"/>
    </source>
</evidence>
<evidence type="ECO:0000313" key="17">
    <source>
        <dbReference type="EMBL" id="RJG23824.1"/>
    </source>
</evidence>
<dbReference type="InterPro" id="IPR050428">
    <property type="entry name" value="TCS_sensor_his_kinase"/>
</dbReference>
<evidence type="ECO:0000256" key="8">
    <source>
        <dbReference type="ARBA" id="ARBA00022741"/>
    </source>
</evidence>
<dbReference type="Gene3D" id="3.30.565.10">
    <property type="entry name" value="Histidine kinase-like ATPase, C-terminal domain"/>
    <property type="match status" value="1"/>
</dbReference>
<evidence type="ECO:0000256" key="5">
    <source>
        <dbReference type="ARBA" id="ARBA00022553"/>
    </source>
</evidence>
<reference evidence="17 18" key="1">
    <citation type="submission" date="2018-09" db="EMBL/GenBank/DDBJ databases">
        <title>Paenibacillus SK2017-BO5.</title>
        <authorList>
            <person name="Piskunova J.V."/>
            <person name="Dubiley S.A."/>
            <person name="Severinov K.V."/>
        </authorList>
    </citation>
    <scope>NUCLEOTIDE SEQUENCE [LARGE SCALE GENOMIC DNA]</scope>
    <source>
        <strain evidence="17 18">BO5</strain>
    </source>
</reference>
<evidence type="ECO:0000256" key="4">
    <source>
        <dbReference type="ARBA" id="ARBA00022475"/>
    </source>
</evidence>
<name>A0A3A3H3Q4_PANTH</name>
<dbReference type="Gene3D" id="6.10.340.10">
    <property type="match status" value="1"/>
</dbReference>
<keyword evidence="6" id="KW-0808">Transferase</keyword>
<keyword evidence="13 14" id="KW-0472">Membrane</keyword>
<evidence type="ECO:0000256" key="9">
    <source>
        <dbReference type="ARBA" id="ARBA00022777"/>
    </source>
</evidence>
<dbReference type="Pfam" id="PF00672">
    <property type="entry name" value="HAMP"/>
    <property type="match status" value="1"/>
</dbReference>
<keyword evidence="8" id="KW-0547">Nucleotide-binding</keyword>
<dbReference type="CDD" id="cd06225">
    <property type="entry name" value="HAMP"/>
    <property type="match status" value="1"/>
</dbReference>
<evidence type="ECO:0000313" key="18">
    <source>
        <dbReference type="Proteomes" id="UP000266177"/>
    </source>
</evidence>
<dbReference type="PANTHER" id="PTHR45436">
    <property type="entry name" value="SENSOR HISTIDINE KINASE YKOH"/>
    <property type="match status" value="1"/>
</dbReference>
<dbReference type="InterPro" id="IPR003594">
    <property type="entry name" value="HATPase_dom"/>
</dbReference>
<dbReference type="GO" id="GO:0000155">
    <property type="term" value="F:phosphorelay sensor kinase activity"/>
    <property type="evidence" value="ECO:0007669"/>
    <property type="project" value="InterPro"/>
</dbReference>
<dbReference type="InterPro" id="IPR005467">
    <property type="entry name" value="His_kinase_dom"/>
</dbReference>
<dbReference type="FunFam" id="3.30.565.10:FF:000006">
    <property type="entry name" value="Sensor histidine kinase WalK"/>
    <property type="match status" value="1"/>
</dbReference>
<dbReference type="Proteomes" id="UP000266177">
    <property type="component" value="Unassembled WGS sequence"/>
</dbReference>
<evidence type="ECO:0000256" key="14">
    <source>
        <dbReference type="SAM" id="Phobius"/>
    </source>
</evidence>
<accession>A0A3A3H3Q4</accession>
<keyword evidence="4" id="KW-1003">Cell membrane</keyword>
<dbReference type="InterPro" id="IPR036890">
    <property type="entry name" value="HATPase_C_sf"/>
</dbReference>
<evidence type="ECO:0000256" key="2">
    <source>
        <dbReference type="ARBA" id="ARBA00004651"/>
    </source>
</evidence>
<feature type="domain" description="Histidine kinase" evidence="15">
    <location>
        <begin position="183"/>
        <end position="396"/>
    </location>
</feature>
<keyword evidence="7 14" id="KW-0812">Transmembrane</keyword>
<dbReference type="Pfam" id="PF02518">
    <property type="entry name" value="HATPase_c"/>
    <property type="match status" value="1"/>
</dbReference>
<keyword evidence="9" id="KW-0418">Kinase</keyword>
<dbReference type="PRINTS" id="PR00344">
    <property type="entry name" value="BCTRLSENSOR"/>
</dbReference>
<evidence type="ECO:0000256" key="12">
    <source>
        <dbReference type="ARBA" id="ARBA00023012"/>
    </source>
</evidence>
<comment type="caution">
    <text evidence="17">The sequence shown here is derived from an EMBL/GenBank/DDBJ whole genome shotgun (WGS) entry which is preliminary data.</text>
</comment>
<dbReference type="GO" id="GO:0005886">
    <property type="term" value="C:plasma membrane"/>
    <property type="evidence" value="ECO:0007669"/>
    <property type="project" value="UniProtKB-SubCell"/>
</dbReference>
<dbReference type="PROSITE" id="PS50109">
    <property type="entry name" value="HIS_KIN"/>
    <property type="match status" value="1"/>
</dbReference>
<dbReference type="SMART" id="SM00388">
    <property type="entry name" value="HisKA"/>
    <property type="match status" value="1"/>
</dbReference>
<dbReference type="EC" id="2.7.13.3" evidence="3"/>
<dbReference type="EMBL" id="QYZD01000009">
    <property type="protein sequence ID" value="RJG23824.1"/>
    <property type="molecule type" value="Genomic_DNA"/>
</dbReference>
<evidence type="ECO:0000259" key="15">
    <source>
        <dbReference type="PROSITE" id="PS50109"/>
    </source>
</evidence>
<evidence type="ECO:0000256" key="7">
    <source>
        <dbReference type="ARBA" id="ARBA00022692"/>
    </source>
</evidence>
<evidence type="ECO:0000256" key="10">
    <source>
        <dbReference type="ARBA" id="ARBA00022840"/>
    </source>
</evidence>
<feature type="domain" description="HAMP" evidence="16">
    <location>
        <begin position="122"/>
        <end position="175"/>
    </location>
</feature>
<sequence>MLNRVSLRMRLTLLTGCIVILTAVCVTLISIHNAESKFVKPFTAGAVPMNRTEGDLSEFMKEIEIGAHPDTMEGEKGDKGELNNISVQVSTIEANERFVNASVIYMFIIIAFGMAATYAIAGRALRPVNQLSTTIRNINENNLSQRLVPISTNDEIGSLADSFNTMLNRLDESFTRQKRFASNAAHELKTPLATIKAGIQVLKLDESPSIEDYRETVDITEQSTQRLIDVVEDLLHLTADSQESATDVIDLSEALQPIEQELEPLRKQKRVQIQIGECSHPIVGNKTLVYRVLFNLIENAVKYNTPGGKVQISTARRGSHTIIQISDTGIGMRDEELPHIFEPFYRVDKSRSRNIAGSGLGLSIVKAIMEKHNGFIKVQSRPDVGTTFEAAFPTLSK</sequence>
<evidence type="ECO:0000256" key="11">
    <source>
        <dbReference type="ARBA" id="ARBA00022989"/>
    </source>
</evidence>
<dbReference type="InterPro" id="IPR003660">
    <property type="entry name" value="HAMP_dom"/>
</dbReference>
<keyword evidence="10" id="KW-0067">ATP-binding</keyword>
<keyword evidence="11 14" id="KW-1133">Transmembrane helix</keyword>
<dbReference type="PROSITE" id="PS50885">
    <property type="entry name" value="HAMP"/>
    <property type="match status" value="1"/>
</dbReference>
<evidence type="ECO:0000256" key="3">
    <source>
        <dbReference type="ARBA" id="ARBA00012438"/>
    </source>
</evidence>
<dbReference type="OrthoDB" id="9813151at2"/>
<comment type="catalytic activity">
    <reaction evidence="1">
        <text>ATP + protein L-histidine = ADP + protein N-phospho-L-histidine.</text>
        <dbReference type="EC" id="2.7.13.3"/>
    </reaction>
</comment>
<evidence type="ECO:0000259" key="16">
    <source>
        <dbReference type="PROSITE" id="PS50885"/>
    </source>
</evidence>
<dbReference type="GO" id="GO:0005524">
    <property type="term" value="F:ATP binding"/>
    <property type="evidence" value="ECO:0007669"/>
    <property type="project" value="UniProtKB-KW"/>
</dbReference>
<dbReference type="InterPro" id="IPR003661">
    <property type="entry name" value="HisK_dim/P_dom"/>
</dbReference>
<dbReference type="Gene3D" id="1.10.287.130">
    <property type="match status" value="1"/>
</dbReference>
<feature type="transmembrane region" description="Helical" evidence="14">
    <location>
        <begin position="12"/>
        <end position="31"/>
    </location>
</feature>
<dbReference type="InterPro" id="IPR004358">
    <property type="entry name" value="Sig_transdc_His_kin-like_C"/>
</dbReference>
<dbReference type="PANTHER" id="PTHR45436:SF5">
    <property type="entry name" value="SENSOR HISTIDINE KINASE TRCS"/>
    <property type="match status" value="1"/>
</dbReference>
<dbReference type="SMART" id="SM00387">
    <property type="entry name" value="HATPase_c"/>
    <property type="match status" value="1"/>
</dbReference>
<keyword evidence="5" id="KW-0597">Phosphoprotein</keyword>
<organism evidence="17 18">
    <name type="scientific">Paenibacillus thiaminolyticus</name>
    <name type="common">Bacillus thiaminolyticus</name>
    <dbReference type="NCBI Taxonomy" id="49283"/>
    <lineage>
        <taxon>Bacteria</taxon>
        <taxon>Bacillati</taxon>
        <taxon>Bacillota</taxon>
        <taxon>Bacilli</taxon>
        <taxon>Bacillales</taxon>
        <taxon>Paenibacillaceae</taxon>
        <taxon>Paenibacillus</taxon>
    </lineage>
</organism>
<dbReference type="CDD" id="cd00082">
    <property type="entry name" value="HisKA"/>
    <property type="match status" value="1"/>
</dbReference>
<dbReference type="Pfam" id="PF00512">
    <property type="entry name" value="HisKA"/>
    <property type="match status" value="1"/>
</dbReference>
<dbReference type="InterPro" id="IPR036097">
    <property type="entry name" value="HisK_dim/P_sf"/>
</dbReference>
<dbReference type="SUPFAM" id="SSF55874">
    <property type="entry name" value="ATPase domain of HSP90 chaperone/DNA topoisomerase II/histidine kinase"/>
    <property type="match status" value="1"/>
</dbReference>
<evidence type="ECO:0000256" key="13">
    <source>
        <dbReference type="ARBA" id="ARBA00023136"/>
    </source>
</evidence>
<proteinExistence type="predicted"/>
<dbReference type="AlphaFoldDB" id="A0A3A3H3Q4"/>
<evidence type="ECO:0000256" key="6">
    <source>
        <dbReference type="ARBA" id="ARBA00022679"/>
    </source>
</evidence>
<protein>
    <recommendedName>
        <fullName evidence="3">histidine kinase</fullName>
        <ecNumber evidence="3">2.7.13.3</ecNumber>
    </recommendedName>
</protein>
<dbReference type="SUPFAM" id="SSF158472">
    <property type="entry name" value="HAMP domain-like"/>
    <property type="match status" value="1"/>
</dbReference>
<gene>
    <name evidence="17" type="ORF">DQX05_12465</name>
</gene>
<comment type="subcellular location">
    <subcellularLocation>
        <location evidence="2">Cell membrane</location>
        <topology evidence="2">Multi-pass membrane protein</topology>
    </subcellularLocation>
</comment>
<keyword evidence="12" id="KW-0902">Two-component regulatory system</keyword>
<dbReference type="SMART" id="SM00304">
    <property type="entry name" value="HAMP"/>
    <property type="match status" value="1"/>
</dbReference>
<feature type="transmembrane region" description="Helical" evidence="14">
    <location>
        <begin position="103"/>
        <end position="121"/>
    </location>
</feature>